<dbReference type="EMBL" id="OY726395">
    <property type="protein sequence ID" value="CAJ1587486.1"/>
    <property type="molecule type" value="Genomic_DNA"/>
</dbReference>
<dbReference type="RefSeq" id="WP_316513238.1">
    <property type="nucleotide sequence ID" value="NZ_OY726395.1"/>
</dbReference>
<organism evidence="7 8">
    <name type="scientific">[Mycobacterium] wendilense</name>
    <dbReference type="NCBI Taxonomy" id="3064284"/>
    <lineage>
        <taxon>Bacteria</taxon>
        <taxon>Bacillati</taxon>
        <taxon>Actinomycetota</taxon>
        <taxon>Actinomycetes</taxon>
        <taxon>Mycobacteriales</taxon>
        <taxon>Mycobacteriaceae</taxon>
        <taxon>Mycolicibacter</taxon>
    </lineage>
</organism>
<accession>A0ABM9MKJ7</accession>
<comment type="similarity">
    <text evidence="1">Belongs to the LysR transcriptional regulatory family.</text>
</comment>
<evidence type="ECO:0000256" key="3">
    <source>
        <dbReference type="ARBA" id="ARBA00023125"/>
    </source>
</evidence>
<dbReference type="PANTHER" id="PTHR30346:SF0">
    <property type="entry name" value="HCA OPERON TRANSCRIPTIONAL ACTIVATOR HCAR"/>
    <property type="match status" value="1"/>
</dbReference>
<gene>
    <name evidence="7" type="ORF">MU0050_004822</name>
</gene>
<feature type="domain" description="HTH lysR-type" evidence="6">
    <location>
        <begin position="1"/>
        <end position="58"/>
    </location>
</feature>
<name>A0ABM9MKJ7_9MYCO</name>
<evidence type="ECO:0000259" key="6">
    <source>
        <dbReference type="PROSITE" id="PS50931"/>
    </source>
</evidence>
<keyword evidence="3" id="KW-0238">DNA-binding</keyword>
<proteinExistence type="inferred from homology"/>
<evidence type="ECO:0000313" key="8">
    <source>
        <dbReference type="Proteomes" id="UP001190466"/>
    </source>
</evidence>
<evidence type="ECO:0000256" key="2">
    <source>
        <dbReference type="ARBA" id="ARBA00023015"/>
    </source>
</evidence>
<evidence type="ECO:0000256" key="1">
    <source>
        <dbReference type="ARBA" id="ARBA00009437"/>
    </source>
</evidence>
<dbReference type="Pfam" id="PF00126">
    <property type="entry name" value="HTH_1"/>
    <property type="match status" value="1"/>
</dbReference>
<dbReference type="Gene3D" id="1.10.10.10">
    <property type="entry name" value="Winged helix-like DNA-binding domain superfamily/Winged helix DNA-binding domain"/>
    <property type="match status" value="1"/>
</dbReference>
<keyword evidence="2" id="KW-0805">Transcription regulation</keyword>
<dbReference type="InterPro" id="IPR036388">
    <property type="entry name" value="WH-like_DNA-bd_sf"/>
</dbReference>
<sequence length="80" mass="9248">MDLESLRYALTLADELHFGRSAARSHISEPQFGRRIRQLEAHIGIRIFARTSRRVTITTEGSEVLTRIRQIVDAMEALRR</sequence>
<protein>
    <submittedName>
        <fullName evidence="7">LysR family transcriptional regulator</fullName>
    </submittedName>
</protein>
<evidence type="ECO:0000313" key="7">
    <source>
        <dbReference type="EMBL" id="CAJ1587486.1"/>
    </source>
</evidence>
<reference evidence="7 8" key="1">
    <citation type="submission" date="2023-08" db="EMBL/GenBank/DDBJ databases">
        <authorList>
            <person name="Folkvardsen B D."/>
            <person name="Norman A."/>
        </authorList>
    </citation>
    <scope>NUCLEOTIDE SEQUENCE [LARGE SCALE GENOMIC DNA]</scope>
    <source>
        <strain evidence="7 8">Mu0050</strain>
    </source>
</reference>
<keyword evidence="5" id="KW-0804">Transcription</keyword>
<evidence type="ECO:0000256" key="4">
    <source>
        <dbReference type="ARBA" id="ARBA00023159"/>
    </source>
</evidence>
<keyword evidence="4" id="KW-0010">Activator</keyword>
<dbReference type="InterPro" id="IPR036390">
    <property type="entry name" value="WH_DNA-bd_sf"/>
</dbReference>
<dbReference type="Proteomes" id="UP001190466">
    <property type="component" value="Chromosome"/>
</dbReference>
<evidence type="ECO:0000256" key="5">
    <source>
        <dbReference type="ARBA" id="ARBA00023163"/>
    </source>
</evidence>
<dbReference type="InterPro" id="IPR000847">
    <property type="entry name" value="LysR_HTH_N"/>
</dbReference>
<dbReference type="PROSITE" id="PS50931">
    <property type="entry name" value="HTH_LYSR"/>
    <property type="match status" value="1"/>
</dbReference>
<keyword evidence="8" id="KW-1185">Reference proteome</keyword>
<dbReference type="SUPFAM" id="SSF46785">
    <property type="entry name" value="Winged helix' DNA-binding domain"/>
    <property type="match status" value="1"/>
</dbReference>
<dbReference type="PRINTS" id="PR00039">
    <property type="entry name" value="HTHLYSR"/>
</dbReference>
<dbReference type="PANTHER" id="PTHR30346">
    <property type="entry name" value="TRANSCRIPTIONAL DUAL REGULATOR HCAR-RELATED"/>
    <property type="match status" value="1"/>
</dbReference>